<feature type="domain" description="Electron transfer flavoprotein alpha/beta-subunit N-terminal" evidence="9">
    <location>
        <begin position="23"/>
        <end position="211"/>
    </location>
</feature>
<evidence type="ECO:0000256" key="8">
    <source>
        <dbReference type="ARBA" id="ARBA00049933"/>
    </source>
</evidence>
<dbReference type="PANTHER" id="PTHR21294:SF8">
    <property type="entry name" value="ELECTRON TRANSFER FLAVOPROTEIN SUBUNIT BETA"/>
    <property type="match status" value="1"/>
</dbReference>
<dbReference type="InterPro" id="IPR033948">
    <property type="entry name" value="ETF_beta_N"/>
</dbReference>
<evidence type="ECO:0000256" key="2">
    <source>
        <dbReference type="ARBA" id="ARBA00011355"/>
    </source>
</evidence>
<dbReference type="InterPro" id="IPR014729">
    <property type="entry name" value="Rossmann-like_a/b/a_fold"/>
</dbReference>
<evidence type="ECO:0000256" key="1">
    <source>
        <dbReference type="ARBA" id="ARBA00007557"/>
    </source>
</evidence>
<gene>
    <name evidence="10" type="ORF">AWB68_04968</name>
</gene>
<dbReference type="AlphaFoldDB" id="A0A158K5G0"/>
<evidence type="ECO:0000313" key="11">
    <source>
        <dbReference type="Proteomes" id="UP000054770"/>
    </source>
</evidence>
<dbReference type="SMART" id="SM00893">
    <property type="entry name" value="ETF"/>
    <property type="match status" value="1"/>
</dbReference>
<dbReference type="Pfam" id="PF01012">
    <property type="entry name" value="ETF"/>
    <property type="match status" value="1"/>
</dbReference>
<keyword evidence="5" id="KW-0249">Electron transport</keyword>
<dbReference type="GO" id="GO:0009055">
    <property type="term" value="F:electron transfer activity"/>
    <property type="evidence" value="ECO:0007669"/>
    <property type="project" value="InterPro"/>
</dbReference>
<organism evidence="10 11">
    <name type="scientific">Caballeronia choica</name>
    <dbReference type="NCBI Taxonomy" id="326476"/>
    <lineage>
        <taxon>Bacteria</taxon>
        <taxon>Pseudomonadati</taxon>
        <taxon>Pseudomonadota</taxon>
        <taxon>Betaproteobacteria</taxon>
        <taxon>Burkholderiales</taxon>
        <taxon>Burkholderiaceae</taxon>
        <taxon>Caballeronia</taxon>
    </lineage>
</organism>
<proteinExistence type="inferred from homology"/>
<keyword evidence="4" id="KW-0813">Transport</keyword>
<evidence type="ECO:0000259" key="9">
    <source>
        <dbReference type="SMART" id="SM00893"/>
    </source>
</evidence>
<evidence type="ECO:0000256" key="7">
    <source>
        <dbReference type="ARBA" id="ARBA00042002"/>
    </source>
</evidence>
<reference evidence="10" key="1">
    <citation type="submission" date="2016-01" db="EMBL/GenBank/DDBJ databases">
        <authorList>
            <person name="Peeters C."/>
        </authorList>
    </citation>
    <scope>NUCLEOTIDE SEQUENCE [LARGE SCALE GENOMIC DNA]</scope>
    <source>
        <strain evidence="10">LMG 22940</strain>
    </source>
</reference>
<dbReference type="EMBL" id="FCON02000065">
    <property type="protein sequence ID" value="SAL76367.1"/>
    <property type="molecule type" value="Genomic_DNA"/>
</dbReference>
<evidence type="ECO:0000256" key="6">
    <source>
        <dbReference type="ARBA" id="ARBA00025649"/>
    </source>
</evidence>
<comment type="caution">
    <text evidence="10">The sequence shown here is derived from an EMBL/GenBank/DDBJ whole genome shotgun (WGS) entry which is preliminary data.</text>
</comment>
<dbReference type="PIRSF" id="PIRSF000090">
    <property type="entry name" value="Beta-ETF"/>
    <property type="match status" value="1"/>
</dbReference>
<dbReference type="SUPFAM" id="SSF52402">
    <property type="entry name" value="Adenine nucleotide alpha hydrolases-like"/>
    <property type="match status" value="1"/>
</dbReference>
<evidence type="ECO:0000256" key="3">
    <source>
        <dbReference type="ARBA" id="ARBA00016797"/>
    </source>
</evidence>
<protein>
    <recommendedName>
        <fullName evidence="3">Electron transfer flavoprotein subunit beta</fullName>
    </recommendedName>
    <alternativeName>
        <fullName evidence="7">Electron transfer flavoprotein small subunit</fullName>
    </alternativeName>
</protein>
<dbReference type="CDD" id="cd01714">
    <property type="entry name" value="ETF_beta"/>
    <property type="match status" value="1"/>
</dbReference>
<dbReference type="OrthoDB" id="9781325at2"/>
<dbReference type="PANTHER" id="PTHR21294">
    <property type="entry name" value="ELECTRON TRANSFER FLAVOPROTEIN BETA-SUBUNIT"/>
    <property type="match status" value="1"/>
</dbReference>
<dbReference type="Proteomes" id="UP000054770">
    <property type="component" value="Unassembled WGS sequence"/>
</dbReference>
<comment type="cofactor">
    <cofactor evidence="8">
        <name>AMP</name>
        <dbReference type="ChEBI" id="CHEBI:456215"/>
    </cofactor>
</comment>
<name>A0A158K5G0_9BURK</name>
<comment type="similarity">
    <text evidence="1">Belongs to the ETF beta-subunit/FixA family.</text>
</comment>
<dbReference type="Gene3D" id="3.40.50.620">
    <property type="entry name" value="HUPs"/>
    <property type="match status" value="1"/>
</dbReference>
<sequence>MKVLVAVKRVVDYNVKVRVRSDGSGVDVANVKMSMNPFDEIAVEEAVRMKETGVATEVIVVSCGVTQCQETLRTAMAIGADRAILVESAEDLQPLAVAKILKALVDKEQPSLVILGKQAIDDDSNQTGQMLAALAGLPQATFAAKVVVSDGKATVSREVDGGSETLSLTLPAVVTTDLRLNEPRYVTLPNIMKAKKKPLETIKPADLGVDVAPRLKTLRVVEPPKRSAGAMVPDVKALVEKLKTEAKVL</sequence>
<dbReference type="GO" id="GO:0046395">
    <property type="term" value="P:carboxylic acid catabolic process"/>
    <property type="evidence" value="ECO:0007669"/>
    <property type="project" value="UniProtKB-ARBA"/>
</dbReference>
<keyword evidence="11" id="KW-1185">Reference proteome</keyword>
<comment type="function">
    <text evidence="6">The electron transfer flavoprotein serves as a specific electron acceptor for other dehydrogenases. It transfers the electrons to the main respiratory chain via ETF-ubiquinone oxidoreductase (ETF dehydrogenase).</text>
</comment>
<evidence type="ECO:0000256" key="4">
    <source>
        <dbReference type="ARBA" id="ARBA00022448"/>
    </source>
</evidence>
<dbReference type="InterPro" id="IPR000049">
    <property type="entry name" value="ET-Flavoprotein_bsu_CS"/>
</dbReference>
<dbReference type="FunFam" id="3.40.50.620:FF:000011">
    <property type="entry name" value="Electron transfer flavoprotein subunit beta"/>
    <property type="match status" value="1"/>
</dbReference>
<dbReference type="InterPro" id="IPR014730">
    <property type="entry name" value="ETF_a/b_N"/>
</dbReference>
<dbReference type="InterPro" id="IPR012255">
    <property type="entry name" value="ETF_b"/>
</dbReference>
<comment type="subunit">
    <text evidence="2">Heterodimer of an alpha and a beta subunit.</text>
</comment>
<evidence type="ECO:0000313" key="10">
    <source>
        <dbReference type="EMBL" id="SAL76367.1"/>
    </source>
</evidence>
<dbReference type="PROSITE" id="PS01065">
    <property type="entry name" value="ETF_BETA"/>
    <property type="match status" value="1"/>
</dbReference>
<dbReference type="RefSeq" id="WP_087647025.1">
    <property type="nucleotide sequence ID" value="NZ_FCON02000065.1"/>
</dbReference>
<accession>A0A158K5G0</accession>
<evidence type="ECO:0000256" key="5">
    <source>
        <dbReference type="ARBA" id="ARBA00022982"/>
    </source>
</evidence>